<evidence type="ECO:0000313" key="21">
    <source>
        <dbReference type="EMBL" id="EDO48968.1"/>
    </source>
</evidence>
<feature type="domain" description="Cadherin" evidence="20">
    <location>
        <begin position="1734"/>
        <end position="1791"/>
    </location>
</feature>
<dbReference type="InterPro" id="IPR002126">
    <property type="entry name" value="Cadherin-like_dom"/>
</dbReference>
<organism evidence="21 22">
    <name type="scientific">Nematostella vectensis</name>
    <name type="common">Starlet sea anemone</name>
    <dbReference type="NCBI Taxonomy" id="45351"/>
    <lineage>
        <taxon>Eukaryota</taxon>
        <taxon>Metazoa</taxon>
        <taxon>Cnidaria</taxon>
        <taxon>Anthozoa</taxon>
        <taxon>Hexacorallia</taxon>
        <taxon>Actiniaria</taxon>
        <taxon>Edwardsiidae</taxon>
        <taxon>Nematostella</taxon>
    </lineage>
</organism>
<feature type="domain" description="Cadherin" evidence="20">
    <location>
        <begin position="1896"/>
        <end position="1998"/>
    </location>
</feature>
<dbReference type="GO" id="GO:0007156">
    <property type="term" value="P:homophilic cell adhesion via plasma membrane adhesion molecules"/>
    <property type="evidence" value="ECO:0007669"/>
    <property type="project" value="InterPro"/>
</dbReference>
<dbReference type="PROSITE" id="PS00022">
    <property type="entry name" value="EGF_1"/>
    <property type="match status" value="3"/>
</dbReference>
<keyword evidence="6 17" id="KW-0732">Signal</keyword>
<evidence type="ECO:0000256" key="16">
    <source>
        <dbReference type="SAM" id="MobiDB-lite"/>
    </source>
</evidence>
<dbReference type="SMART" id="SM00112">
    <property type="entry name" value="CA"/>
    <property type="match status" value="29"/>
</dbReference>
<dbReference type="PROSITE" id="PS50025">
    <property type="entry name" value="LAM_G_DOMAIN"/>
    <property type="match status" value="1"/>
</dbReference>
<dbReference type="CDD" id="cd11304">
    <property type="entry name" value="Cadherin_repeat"/>
    <property type="match status" value="28"/>
</dbReference>
<feature type="domain" description="Cadherin" evidence="20">
    <location>
        <begin position="1999"/>
        <end position="2105"/>
    </location>
</feature>
<feature type="domain" description="Cadherin" evidence="20">
    <location>
        <begin position="2631"/>
        <end position="2738"/>
    </location>
</feature>
<dbReference type="Gene3D" id="2.10.25.10">
    <property type="entry name" value="Laminin"/>
    <property type="match status" value="2"/>
</dbReference>
<feature type="domain" description="Cadherin" evidence="20">
    <location>
        <begin position="1187"/>
        <end position="1289"/>
    </location>
</feature>
<evidence type="ECO:0000256" key="2">
    <source>
        <dbReference type="ARBA" id="ARBA00006373"/>
    </source>
</evidence>
<feature type="compositionally biased region" description="Low complexity" evidence="16">
    <location>
        <begin position="4101"/>
        <end position="4131"/>
    </location>
</feature>
<proteinExistence type="inferred from homology"/>
<feature type="domain" description="Cadherin" evidence="20">
    <location>
        <begin position="664"/>
        <end position="761"/>
    </location>
</feature>
<feature type="domain" description="Cadherin" evidence="20">
    <location>
        <begin position="1069"/>
        <end position="1186"/>
    </location>
</feature>
<evidence type="ECO:0000256" key="10">
    <source>
        <dbReference type="ARBA" id="ARBA00022989"/>
    </source>
</evidence>
<dbReference type="InterPro" id="IPR001791">
    <property type="entry name" value="Laminin_G"/>
</dbReference>
<dbReference type="SMART" id="SM00282">
    <property type="entry name" value="LamG"/>
    <property type="match status" value="2"/>
</dbReference>
<evidence type="ECO:0000256" key="8">
    <source>
        <dbReference type="ARBA" id="ARBA00022837"/>
    </source>
</evidence>
<evidence type="ECO:0008006" key="23">
    <source>
        <dbReference type="Google" id="ProtNLM"/>
    </source>
</evidence>
<dbReference type="SUPFAM" id="SSF49313">
    <property type="entry name" value="Cadherin-like"/>
    <property type="match status" value="29"/>
</dbReference>
<evidence type="ECO:0000256" key="5">
    <source>
        <dbReference type="ARBA" id="ARBA00022692"/>
    </source>
</evidence>
<dbReference type="InterPro" id="IPR000742">
    <property type="entry name" value="EGF"/>
</dbReference>
<keyword evidence="12 15" id="KW-1015">Disulfide bond</keyword>
<sequence length="4697" mass="515769">MLTVWIVLLWSGLALGQTIQKTIPESKPSGYVIHRFPSPSSGEYYFLDKAYYMQSLKLANILFKASDAGVVTSAKPFEYRIGESNTFTLTIVKRQRSQVFGGTATTLLVTIKDSNNFLPTFGSSVYNGTVMEGSKEDTVVKGLENCHAEDRDTGGISSYTIISGNEKGYFKTSTINVGEERFLQILTTDLPITRDTTNTIKLVVEARDSGSPARTVTTQIHISVENRNENTPKFEKEEYTAMVMEETQLNSPVARVHAKDTDQGMSGSVYYYLSPLSSYFTVNPITGVVILVGTLDYQKQSSYQLTVMATDRGSPRREAATKVILTIKDSQFSPPADSADPGANTAPVFTRKALATTVREDLPKNGFVFLATATDNDPPGPNQRLLYSLSGPEAGLFAIDPDSAVVTLAAALDYEKGPTVINLTVTATDQGSPALSASAPLIVYIKDVDENQNLPVFDPKAQAISVKEDTALGTSIFTAKATDEDSGPDGELEYSMVAGEGVGYVILNETTGVVTTAAMFDRKTNPVVEVVIAAHDKGTFPRTSKFYLLIQVEKVDDMYPEFTQPAYSATVLDGSPENTFVVALHATDYENTQIEYRLVNVGVNDLFQVERSTGVIRTAREPAKTRGDQEFNQLIIEASDKTRQAITLVNILIKSTKEVVPRFTTSAFEIKVPENSGPFDSLVCLAATDGDLGSITYSITGGGNGKFAVDQHSGKFSVLRSFDYELENGYIVQVQAETPNAKTSSANVKLIISNIDDLPSFAKPEYTLTVPEGTTPGTTILDGSSGFQFVDDDTNPEQFGCSLMEVTSMFVLEHFRVERSDSECRLTVIKSLFEHHSVTQFTFLVQVTNKAFPNIQATAKASYWATVSSDTPTRTPIVTVTASDLDKEEGNQQVLFQFVSDADSSGQNRFQIDSSTGTITSTNLLAANNEYKLTVKATDTGSPPMESQVSVTVSVITPITTPVKFAEANYAKTIQESLVIGNSVLQVTATGPAAITYSIVGGNKNDAFRIDRTTGQIAVNKPLDYEVLQSYVLNVRATCETYTPKIAAEVAVAITLTDVNDNSPVFLLYSNPTTVTVNSYTPEQTVVFKARRFTYYVIYEKALAVDADSESFGTVRYSINSASSNPSSDLPFSLDASSGQMKTTRVIKYSDRAEYTVALVATDGGGKSTTTSLVIKVFNINEPPKFPQPKYEFSVPENKQVGTEIGAITATYADPNTLLKYSITRGNIDDTFCVNSKGVISLAKALDSETKASFTLDAMVSHGTSNHTTVVQITVNDINDNWPIMEPVYNVEVREDQAPGTELVKVVATDLDGGVGGTITYTIIQTQDIGSSSLFAVNASTGVITLVQKLDAEDINKHVLYVKAEDGGPTPKYAAITKVVVLVGDVNDHAPRFSSSQYLASVPYEFPVNFHVFQVIATDADSGSNAELTYAITGGNEDGIFKINSENGLVSLARPLASSAKIKHKLSLKATDNGVPRRIGTSTIIVFVILADLLPKFPVSPLIVNVKEGVLPGGRVTTVKMTSSRLMTYRILEGNDEGYFRMDSLSGDLLALKELDYEDVRTFTMRIKGQDTDGNADVVTLVVNLEDVNDCSPVFAGEVGGEVMLRVEEPFLVAGVPVVKLDVYDKDAGDRLTFELSDEGERIFTIDDEGQLIPTRSVNDITEPLSFTVTVRDSASPPHVTSSRVTLNFEKLGEALPVESRVREDAYIGMIVTFVPKVFPKSVFKITYPKDPAFSIDEIGDIRVAKPLDFEKQVSYTLTVREAESIGSSPRVFDRVVVISVIDVNDNVPRFTGITRIYKRINKNSLNGSPVLSLNALDLDYERNGEVGFQIVPRDGPFGINPVDEMIETTGNLNKESYEFDVYAFDYGIPRLNSTTIPMVVHVAEVPPIFEVLDNDHNMYRFETAETSHGGELIGTVKAVSYSKALIAYEITSGNVRNSFKIGTLTGEIRHNNFMNYEIHENVYNLTVTASELIPRGHQTEIPVIIHLKNINDNYPRFTKSLFTTAVNEDVPVGTSILQVTATDCDCSKSCLCAPGELTYSIDNTDMFAISPDTGVISPAVSLDYEMSSWVVLVVKVEDKGGSPNIMQSYANITLLPVNDNSPVFAQSNYAFQISETAEVGNELAFVTATDRDGDPITYTIEGDSGPYIIDPSSGIITLSREAPVNVWEYNFKVKATDGIFTATTDVLLDIIDQNNHKPQFTNCGESSRTVKEIAENLPSGQVLMQVQATDEDRGLNGEVEYELVIGFTDFSIDNTTGVIKTRYPLDRERTSKQYIVVRAKDGGHRRNELFRNINYCLIIVSVVDANDNYPLFHIHRYVSSVYQKAPVGHSLVRVKAIDLDTGSNAKVEYTFVEPSDKFAIEKTTGIVTVKTDLSSFTGFVTLQVQSSNPVPITVSVGEDDRDRQTLVVIDVTTVEPPMFERHLYNISVRENAAVGTTIGQIRAVSQNNRPIMYQPLHENPNAKEEIGIEIDTGSIVTSSKLDYESVNNYELQFVAVETSTDKSETLLFSTCFVNVTVIDVNDHTPTFNMETYECRIFENSPVGTGIIRVHAEDLDTGRVTYSLHPSRDYQKFTIDTQRGTIRNAVVFDREEESRYSLTAIATDAGSPPFSTQVFVKIDVLDANDQPPSFPDKNLQASVREDAPIGSSVYKAVILDSDMVFDTSMHFFISGGNEKHKFRVVTVTQQSSFYGLVEVIGRLDYETQREFKLRLTISDGKTSDFGFLTIKVTDANDNAPLFSKLVYEVSLREESPAGTSVVTVSAIDIDSPPVQEAITYSIDKRGEQYFRISSSTGEITCGASPLDREKLLYYFFTVYASDGKNQGRAEVMVTLVDINDQAPFFPNPPYYAALFENRAIGTNVTVMQAIDNDDPNAGGNTKIIYSLEDNNGGYVTIDSSSGLVTSIKMVDREALQEDSFKVTVRATDQGQPALSGTTVLQVFFEDENDHKPKFVRQYYYASVSESTRTGVAVTRVEATDEDTGYNGMMNYFIVQGNEPYAFFIEPRTGVVRVSGILDFESKKSYELIVMVSDMGMPQLLADNLAYVFVNITDDNTHPPRFAQKVHEASVREDVPLGYSVLTIKATDIDTVDSFHRFLISSGDEENMFTITESESEKMTAIITVRGKLDRERKSFYNMIVVVNDTSGQSDECIVKITVTDANDNGPHFQPSYFSGFVRENIDSEQFVTTISATDPDMPSNGPPFTFTLINTKQSSQFRIKDSTVTSNTAQVFAYGTFDRELTPFYKLLVNASDSGRPAMWNHTYIYVDVLDVNEHEPIDGNNTIIVNALDGAFAGGVIGRPYYQDDDYNGDINVYKMTSQSPGAYLDMNSATGAITASPGIPLGEYVVKASVIESVPRQDKAPKTVETTTRVVVRNVSTQAVLASTTMRLTDMRKPGLFVQDYYYTVERLLAGIFGVPRDHVVIFGIQQNQTTLPSVDIQLAIRENQGFLSVDTISAKIMNKKTQLTSIGLNVDTVRIDKCSGDRTLSGVCTTVTEPASTFRVVDGDYGQVPAPAESLTIVSMDVTHRASYESLIPEPKNCSSSNPCLNNGICHDIFPSGVLCECEPKFRGPYCQETTRSFKGNSYIWLKTMKAFPGNDFEFEFITKESDGLMLYQGPLTDLPAWVPRDFLAVMLTSGYVTVSISLGSTPVSLNMTRGPTLNDGEWHHLKIIRVRQVGGVSNTELSYPSLVYTGFVGCIRNLVDFGDMYDLDKPLVQEVTVTIDNCENAPITVKEDGSMIEDRSDCQITGTTVGTDLVLNGVWPLQVGGVSNTELSYPSLVYTGFVGCIRNLVDFGDMYDLDKPLVQVNSAKGCELAMRCPPCGSDSYCEPQINRASYCVCNLGKTGFECKDCILGRRRRRHALYTDQSHSRTRRDLVSSRRLIKGGYSSNIDLRIKLNENTNKSQCIFLAVNSLGTEFSYVDVKDRIVRYAFRIGNHLKIIRIPNSQLNTSMHHNIYVRRKGNKASLQLDFAGKATGSSGGSSQLMNLDGGAIFSGGLPRVTALEIVQAVVDADGKAIIHFPDGKVLSSAGARSLQRGVTLISIAVNGTIQVKKDYRKEILHKYRQSVRAIFSKQHRRVLIGNVGSSQAVWHRNRTLLSSRRWSNGSAFGSSSSSSSSSGTRSEFGGSEFSNSSHQSVRRGQYGDDLKRNIERIVVSQGPNSTKAKSDFEGCVSDHRYNGYHMDKDRTVDRYQWRVIKGCPCEPGGCFNNGTCMANATIPTCKCQPGYTGLTCKFKPFNPPQDTDPETEPWNFMPLILLLLGLLSLALFLACKRRPEEAKPLPAHATIREYQDPEADNIDTNSYDIRKLMKYSYKPLGGDGVKPEDFADKVMPQPKPEGANDRVMPLPKPPGEAVDEVDIGVGVHGGLTGDDKRGASGVGSSVFLNGGLIHITRGTGTPGRQVPDDGMVIVTEGDGGSGVDMREEMGNSENIRYYTDRDLGGQDTAAFNIYKLMKYRVTPKTDLTTVHVSHKENAGKSNLGFQGSTDNLSGPFTEIDARFQSLTTDPSSQSDAAEPRGILKKQMNDKTGESGMTGGNPEVQIEPTRIYTRRTLSSDHENPRSSGEITRPVASSIHIRTLGRQKSERIQPVQIRPLGTSNPGLEDDHRPVPVTGHVINAGPSRAQHVFLRRQPSGSSRDELIVYRDEGLDSDLDDLEDLGGGDSAESHDDISYFLDTIPEDVRHRFRHVEDLMDKNDKTPR</sequence>
<feature type="domain" description="Cadherin" evidence="20">
    <location>
        <begin position="1615"/>
        <end position="1699"/>
    </location>
</feature>
<dbReference type="PROSITE" id="PS00232">
    <property type="entry name" value="CADHERIN_1"/>
    <property type="match status" value="5"/>
</dbReference>
<name>A7RI52_NEMVE</name>
<dbReference type="FunFam" id="2.60.40.60:FF:000116">
    <property type="entry name" value="Dachsous cadherin-related 2"/>
    <property type="match status" value="1"/>
</dbReference>
<dbReference type="HOGENOM" id="CLU_000224_0_0_1"/>
<evidence type="ECO:0000259" key="20">
    <source>
        <dbReference type="PROSITE" id="PS50268"/>
    </source>
</evidence>
<dbReference type="InterPro" id="IPR013320">
    <property type="entry name" value="ConA-like_dom_sf"/>
</dbReference>
<dbReference type="PRINTS" id="PR00205">
    <property type="entry name" value="CADHERIN"/>
</dbReference>
<dbReference type="CDD" id="cd00053">
    <property type="entry name" value="EGF"/>
    <property type="match status" value="1"/>
</dbReference>
<evidence type="ECO:0000313" key="22">
    <source>
        <dbReference type="Proteomes" id="UP000001593"/>
    </source>
</evidence>
<dbReference type="Gene3D" id="2.60.40.60">
    <property type="entry name" value="Cadherins"/>
    <property type="match status" value="30"/>
</dbReference>
<reference evidence="21 22" key="1">
    <citation type="journal article" date="2007" name="Science">
        <title>Sea anemone genome reveals ancestral eumetazoan gene repertoire and genomic organization.</title>
        <authorList>
            <person name="Putnam N.H."/>
            <person name="Srivastava M."/>
            <person name="Hellsten U."/>
            <person name="Dirks B."/>
            <person name="Chapman J."/>
            <person name="Salamov A."/>
            <person name="Terry A."/>
            <person name="Shapiro H."/>
            <person name="Lindquist E."/>
            <person name="Kapitonov V.V."/>
            <person name="Jurka J."/>
            <person name="Genikhovich G."/>
            <person name="Grigoriev I.V."/>
            <person name="Lucas S.M."/>
            <person name="Steele R.E."/>
            <person name="Finnerty J.R."/>
            <person name="Technau U."/>
            <person name="Martindale M.Q."/>
            <person name="Rokhsar D.S."/>
        </authorList>
    </citation>
    <scope>NUCLEOTIDE SEQUENCE [LARGE SCALE GENOMIC DNA]</scope>
    <source>
        <strain evidence="22">CH2 X CH6</strain>
    </source>
</reference>
<evidence type="ECO:0000256" key="9">
    <source>
        <dbReference type="ARBA" id="ARBA00022889"/>
    </source>
</evidence>
<keyword evidence="11" id="KW-0472">Membrane</keyword>
<dbReference type="EMBL" id="DS469511">
    <property type="protein sequence ID" value="EDO48968.1"/>
    <property type="molecule type" value="Genomic_DNA"/>
</dbReference>
<dbReference type="Pfam" id="PF02210">
    <property type="entry name" value="Laminin_G_2"/>
    <property type="match status" value="2"/>
</dbReference>
<comment type="subcellular location">
    <subcellularLocation>
        <location evidence="1">Cell membrane</location>
        <topology evidence="1">Single-pass membrane protein</topology>
    </subcellularLocation>
</comment>
<gene>
    <name evidence="21" type="ORF">NEMVEDRAFT_v1g197466</name>
</gene>
<feature type="domain" description="Cadherin" evidence="20">
    <location>
        <begin position="2842"/>
        <end position="2950"/>
    </location>
</feature>
<feature type="domain" description="Cadherin" evidence="20">
    <location>
        <begin position="350"/>
        <end position="457"/>
    </location>
</feature>
<dbReference type="PhylomeDB" id="A7RI52"/>
<feature type="disulfide bond" evidence="15">
    <location>
        <begin position="3561"/>
        <end position="3570"/>
    </location>
</feature>
<dbReference type="SMART" id="SM00181">
    <property type="entry name" value="EGF"/>
    <property type="match status" value="3"/>
</dbReference>
<evidence type="ECO:0000256" key="1">
    <source>
        <dbReference type="ARBA" id="ARBA00004162"/>
    </source>
</evidence>
<dbReference type="GO" id="GO:0005886">
    <property type="term" value="C:plasma membrane"/>
    <property type="evidence" value="ECO:0000318"/>
    <property type="project" value="GO_Central"/>
</dbReference>
<dbReference type="Gene3D" id="2.60.120.200">
    <property type="match status" value="2"/>
</dbReference>
<feature type="domain" description="EGF-like" evidence="19">
    <location>
        <begin position="4198"/>
        <end position="4231"/>
    </location>
</feature>
<feature type="region of interest" description="Disordered" evidence="16">
    <location>
        <begin position="4500"/>
        <end position="4585"/>
    </location>
</feature>
<keyword evidence="7" id="KW-0677">Repeat</keyword>
<dbReference type="InterPro" id="IPR020894">
    <property type="entry name" value="Cadherin_CS"/>
</dbReference>
<comment type="caution">
    <text evidence="15">Lacks conserved residue(s) required for the propagation of feature annotation.</text>
</comment>
<dbReference type="PROSITE" id="PS50026">
    <property type="entry name" value="EGF_3"/>
    <property type="match status" value="2"/>
</dbReference>
<dbReference type="FunFam" id="2.60.40.60:FF:000039">
    <property type="entry name" value="FAT atypical cadherin 3"/>
    <property type="match status" value="1"/>
</dbReference>
<dbReference type="Proteomes" id="UP000001593">
    <property type="component" value="Unassembled WGS sequence"/>
</dbReference>
<protein>
    <recommendedName>
        <fullName evidence="23">Protocadherin Fat 4</fullName>
    </recommendedName>
</protein>
<dbReference type="SUPFAM" id="SSF49899">
    <property type="entry name" value="Concanavalin A-like lectins/glucanases"/>
    <property type="match status" value="3"/>
</dbReference>
<dbReference type="PROSITE" id="PS01186">
    <property type="entry name" value="EGF_2"/>
    <property type="match status" value="1"/>
</dbReference>
<dbReference type="Pfam" id="PF00028">
    <property type="entry name" value="Cadherin"/>
    <property type="match status" value="23"/>
</dbReference>
<feature type="domain" description="Cadherin" evidence="20">
    <location>
        <begin position="3165"/>
        <end position="3275"/>
    </location>
</feature>
<evidence type="ECO:0000256" key="15">
    <source>
        <dbReference type="PROSITE-ProRule" id="PRU00076"/>
    </source>
</evidence>
<dbReference type="GO" id="GO:0005509">
    <property type="term" value="F:calcium ion binding"/>
    <property type="evidence" value="ECO:0007669"/>
    <property type="project" value="UniProtKB-UniRule"/>
</dbReference>
<evidence type="ECO:0000256" key="17">
    <source>
        <dbReference type="SAM" id="SignalP"/>
    </source>
</evidence>
<feature type="domain" description="Cadherin" evidence="20">
    <location>
        <begin position="2106"/>
        <end position="2201"/>
    </location>
</feature>
<dbReference type="GO" id="GO:0044331">
    <property type="term" value="P:cell-cell adhesion mediated by cadherin"/>
    <property type="evidence" value="ECO:0000318"/>
    <property type="project" value="GO_Central"/>
</dbReference>
<evidence type="ECO:0000256" key="14">
    <source>
        <dbReference type="PROSITE-ProRule" id="PRU00043"/>
    </source>
</evidence>
<feature type="domain" description="Cadherin" evidence="20">
    <location>
        <begin position="966"/>
        <end position="1066"/>
    </location>
</feature>
<feature type="domain" description="Cadherin" evidence="20">
    <location>
        <begin position="2951"/>
        <end position="3057"/>
    </location>
</feature>
<dbReference type="FunFam" id="2.60.40.60:FF:000033">
    <property type="entry name" value="FAT atypical cadherin 1"/>
    <property type="match status" value="1"/>
</dbReference>
<dbReference type="FunFam" id="2.60.40.60:FF:000015">
    <property type="entry name" value="FAT atypical cadherin 1"/>
    <property type="match status" value="1"/>
</dbReference>
<dbReference type="PANTHER" id="PTHR24026:SF126">
    <property type="entry name" value="PROTOCADHERIN FAT 4"/>
    <property type="match status" value="1"/>
</dbReference>
<dbReference type="GO" id="GO:0007409">
    <property type="term" value="P:axonogenesis"/>
    <property type="evidence" value="ECO:0000318"/>
    <property type="project" value="GO_Central"/>
</dbReference>
<dbReference type="FunFam" id="2.60.40.60:FF:000020">
    <property type="entry name" value="Dachsous cadherin-related 1b"/>
    <property type="match status" value="4"/>
</dbReference>
<dbReference type="PANTHER" id="PTHR24026">
    <property type="entry name" value="FAT ATYPICAL CADHERIN-RELATED"/>
    <property type="match status" value="1"/>
</dbReference>
<feature type="domain" description="Cadherin" evidence="20">
    <location>
        <begin position="1498"/>
        <end position="1595"/>
    </location>
</feature>
<evidence type="ECO:0000256" key="11">
    <source>
        <dbReference type="ARBA" id="ARBA00023136"/>
    </source>
</evidence>
<evidence type="ECO:0000256" key="3">
    <source>
        <dbReference type="ARBA" id="ARBA00022475"/>
    </source>
</evidence>
<dbReference type="InParanoid" id="A7RI52"/>
<evidence type="ECO:0000256" key="7">
    <source>
        <dbReference type="ARBA" id="ARBA00022737"/>
    </source>
</evidence>
<feature type="disulfide bond" evidence="15">
    <location>
        <begin position="4221"/>
        <end position="4230"/>
    </location>
</feature>
<evidence type="ECO:0000259" key="18">
    <source>
        <dbReference type="PROSITE" id="PS50025"/>
    </source>
</evidence>
<feature type="domain" description="EGF-like" evidence="19">
    <location>
        <begin position="3533"/>
        <end position="3571"/>
    </location>
</feature>
<feature type="compositionally biased region" description="Polar residues" evidence="16">
    <location>
        <begin position="4500"/>
        <end position="4509"/>
    </location>
</feature>
<dbReference type="CDD" id="cd00110">
    <property type="entry name" value="LamG"/>
    <property type="match status" value="1"/>
</dbReference>
<dbReference type="CDD" id="cd00054">
    <property type="entry name" value="EGF_CA"/>
    <property type="match status" value="1"/>
</dbReference>
<feature type="chain" id="PRO_5002714444" description="Protocadherin Fat 4" evidence="17">
    <location>
        <begin position="17"/>
        <end position="4697"/>
    </location>
</feature>
<keyword evidence="10" id="KW-1133">Transmembrane helix</keyword>
<keyword evidence="13" id="KW-0325">Glycoprotein</keyword>
<feature type="domain" description="Cadherin" evidence="20">
    <location>
        <begin position="122"/>
        <end position="234"/>
    </location>
</feature>
<keyword evidence="5" id="KW-0812">Transmembrane</keyword>
<evidence type="ECO:0000256" key="12">
    <source>
        <dbReference type="ARBA" id="ARBA00023157"/>
    </source>
</evidence>
<comment type="similarity">
    <text evidence="2">Belongs to the EGF domain peptide family.</text>
</comment>
<evidence type="ECO:0000256" key="4">
    <source>
        <dbReference type="ARBA" id="ARBA00022536"/>
    </source>
</evidence>
<dbReference type="GO" id="GO:0007163">
    <property type="term" value="P:establishment or maintenance of cell polarity"/>
    <property type="evidence" value="ECO:0007669"/>
    <property type="project" value="UniProtKB-ARBA"/>
</dbReference>
<feature type="domain" description="Laminin G" evidence="18">
    <location>
        <begin position="3572"/>
        <end position="3810"/>
    </location>
</feature>
<feature type="domain" description="Cadherin" evidence="20">
    <location>
        <begin position="1285"/>
        <end position="1393"/>
    </location>
</feature>
<keyword evidence="3" id="KW-1003">Cell membrane</keyword>
<feature type="domain" description="Cadherin" evidence="20">
    <location>
        <begin position="2314"/>
        <end position="2420"/>
    </location>
</feature>
<feature type="domain" description="Cadherin" evidence="20">
    <location>
        <begin position="458"/>
        <end position="562"/>
    </location>
</feature>
<dbReference type="InterPro" id="IPR015919">
    <property type="entry name" value="Cadherin-like_sf"/>
</dbReference>
<dbReference type="OMA" id="ATIPTCK"/>
<feature type="domain" description="Cadherin" evidence="20">
    <location>
        <begin position="63"/>
        <end position="121"/>
    </location>
</feature>
<keyword evidence="8 14" id="KW-0106">Calcium</keyword>
<dbReference type="eggNOG" id="KOG1219">
    <property type="taxonomic scope" value="Eukaryota"/>
</dbReference>
<feature type="domain" description="Cadherin" evidence="20">
    <location>
        <begin position="1801"/>
        <end position="1890"/>
    </location>
</feature>
<evidence type="ECO:0000256" key="13">
    <source>
        <dbReference type="ARBA" id="ARBA00023180"/>
    </source>
</evidence>
<feature type="domain" description="Cadherin" evidence="20">
    <location>
        <begin position="2421"/>
        <end position="2528"/>
    </location>
</feature>
<feature type="domain" description="Cadherin" evidence="20">
    <location>
        <begin position="2206"/>
        <end position="2313"/>
    </location>
</feature>
<evidence type="ECO:0000259" key="19">
    <source>
        <dbReference type="PROSITE" id="PS50026"/>
    </source>
</evidence>
<keyword evidence="4 15" id="KW-0245">EGF-like domain</keyword>
<keyword evidence="22" id="KW-1185">Reference proteome</keyword>
<feature type="region of interest" description="Disordered" evidence="16">
    <location>
        <begin position="4100"/>
        <end position="4141"/>
    </location>
</feature>
<evidence type="ECO:0000256" key="6">
    <source>
        <dbReference type="ARBA" id="ARBA00022729"/>
    </source>
</evidence>
<feature type="domain" description="Cadherin" evidence="20">
    <location>
        <begin position="235"/>
        <end position="349"/>
    </location>
</feature>
<keyword evidence="9" id="KW-0130">Cell adhesion</keyword>
<feature type="domain" description="Cadherin" evidence="20">
    <location>
        <begin position="859"/>
        <end position="965"/>
    </location>
</feature>
<feature type="domain" description="Cadherin" evidence="20">
    <location>
        <begin position="2739"/>
        <end position="2841"/>
    </location>
</feature>
<dbReference type="PROSITE" id="PS50268">
    <property type="entry name" value="CADHERIN_2"/>
    <property type="match status" value="30"/>
</dbReference>
<feature type="domain" description="Cadherin" evidence="20">
    <location>
        <begin position="563"/>
        <end position="663"/>
    </location>
</feature>
<feature type="signal peptide" evidence="17">
    <location>
        <begin position="1"/>
        <end position="16"/>
    </location>
</feature>
<feature type="domain" description="Cadherin" evidence="20">
    <location>
        <begin position="3058"/>
        <end position="3164"/>
    </location>
</feature>
<accession>A7RI52</accession>
<dbReference type="FunFam" id="2.60.40.60:FF:000058">
    <property type="entry name" value="FAT atypical cadherin 3"/>
    <property type="match status" value="1"/>
</dbReference>
<feature type="domain" description="Cadherin" evidence="20">
    <location>
        <begin position="1394"/>
        <end position="1497"/>
    </location>
</feature>
<feature type="domain" description="Cadherin" evidence="20">
    <location>
        <begin position="2529"/>
        <end position="2630"/>
    </location>
</feature>
<dbReference type="GO" id="GO:0005912">
    <property type="term" value="C:adherens junction"/>
    <property type="evidence" value="ECO:0000318"/>
    <property type="project" value="GO_Central"/>
</dbReference>
<dbReference type="SUPFAM" id="SSF57196">
    <property type="entry name" value="EGF/Laminin"/>
    <property type="match status" value="1"/>
</dbReference>